<dbReference type="PROSITE" id="PS00330">
    <property type="entry name" value="HEMOLYSIN_CALCIUM"/>
    <property type="match status" value="1"/>
</dbReference>
<dbReference type="InterPro" id="IPR010566">
    <property type="entry name" value="Haemolys_ca-bd"/>
</dbReference>
<keyword evidence="2" id="KW-0964">Secreted</keyword>
<comment type="caution">
    <text evidence="4">The sequence shown here is derived from an EMBL/GenBank/DDBJ whole genome shotgun (WGS) entry which is preliminary data.</text>
</comment>
<evidence type="ECO:0000256" key="1">
    <source>
        <dbReference type="ARBA" id="ARBA00004613"/>
    </source>
</evidence>
<gene>
    <name evidence="4" type="ORF">SQ03_30925</name>
</gene>
<dbReference type="PANTHER" id="PTHR38340:SF1">
    <property type="entry name" value="S-LAYER PROTEIN"/>
    <property type="match status" value="1"/>
</dbReference>
<comment type="subcellular location">
    <subcellularLocation>
        <location evidence="1">Secreted</location>
    </subcellularLocation>
</comment>
<feature type="non-terminal residue" evidence="4">
    <location>
        <position position="1026"/>
    </location>
</feature>
<feature type="domain" description="Haemolysin-type calcium binding-related" evidence="3">
    <location>
        <begin position="570"/>
        <end position="611"/>
    </location>
</feature>
<dbReference type="Pfam" id="PF06594">
    <property type="entry name" value="HCBP_related"/>
    <property type="match status" value="1"/>
</dbReference>
<dbReference type="Proteomes" id="UP000035947">
    <property type="component" value="Unassembled WGS sequence"/>
</dbReference>
<accession>A0ABR5GNH8</accession>
<dbReference type="SUPFAM" id="SSF51120">
    <property type="entry name" value="beta-Roll"/>
    <property type="match status" value="6"/>
</dbReference>
<evidence type="ECO:0000256" key="2">
    <source>
        <dbReference type="ARBA" id="ARBA00022525"/>
    </source>
</evidence>
<feature type="non-terminal residue" evidence="4">
    <location>
        <position position="1"/>
    </location>
</feature>
<keyword evidence="5" id="KW-1185">Reference proteome</keyword>
<dbReference type="InterPro" id="IPR001343">
    <property type="entry name" value="Hemolysn_Ca-bd"/>
</dbReference>
<dbReference type="Gene3D" id="2.150.10.10">
    <property type="entry name" value="Serralysin-like metalloprotease, C-terminal"/>
    <property type="match status" value="6"/>
</dbReference>
<organism evidence="4 5">
    <name type="scientific">Methylobacterium platani JCM 14648</name>
    <dbReference type="NCBI Taxonomy" id="1295136"/>
    <lineage>
        <taxon>Bacteria</taxon>
        <taxon>Pseudomonadati</taxon>
        <taxon>Pseudomonadota</taxon>
        <taxon>Alphaproteobacteria</taxon>
        <taxon>Hyphomicrobiales</taxon>
        <taxon>Methylobacteriaceae</taxon>
        <taxon>Methylobacterium</taxon>
    </lineage>
</organism>
<dbReference type="Pfam" id="PF00353">
    <property type="entry name" value="HemolysinCabind"/>
    <property type="match status" value="7"/>
</dbReference>
<dbReference type="PANTHER" id="PTHR38340">
    <property type="entry name" value="S-LAYER PROTEIN"/>
    <property type="match status" value="1"/>
</dbReference>
<protein>
    <recommendedName>
        <fullName evidence="3">Haemolysin-type calcium binding-related domain-containing protein</fullName>
    </recommendedName>
</protein>
<evidence type="ECO:0000259" key="3">
    <source>
        <dbReference type="Pfam" id="PF06594"/>
    </source>
</evidence>
<proteinExistence type="predicted"/>
<dbReference type="EMBL" id="JXOD01000429">
    <property type="protein sequence ID" value="KMO10197.1"/>
    <property type="molecule type" value="Genomic_DNA"/>
</dbReference>
<name>A0ABR5GNH8_9HYPH</name>
<dbReference type="InterPro" id="IPR050557">
    <property type="entry name" value="RTX_toxin/Mannuronan_C5-epim"/>
</dbReference>
<sequence>IDFRPEMLTARLDAATGHLAYAVGPTGRANLSADPAAYVSGIDAMIALLQPVMEQYVATSRRYAMRLAMQGGLKDVFAGIAYDVATDSYRPTTNRELAPLFEAIFRRAPASNRDDAVLDYLTDWHGVLSQVYPDYRPSGEGNLVGSTLAVDQPFVLQMLLPAFETIGVDLDISGVAHALGISEERLVTHAAEATEVAGTGGIDYFYLTKGDQTLRGGRGADVYFVGRESGNDVIDDTDHGEADQLRFTDVLSGEIAAVRDGQDLVLRAQKHNLSLRLTNQFLGELNGVLPGGGRGESGVASIVFADGVVWDRFRMSMEVVDKARAAGLYNDALIGSGSADVLWGGRGNDYLSGGAGGDIYVFERGDGQDVIDDQGAFSFGIVKAGIDVLTFKGGITADNLRLIRDGESQNLRIVILDAEGRETGDTLEIIGQFGGMRTGVGIFAQVLESSDGLDYVAPNLIERFLFDDGTSLDFGQIAEKVLKTAKTAGDDAIFGMLNSNTLDGGAGDDFLSGRQGDDTYVFGRGYGRDVILDNGLNGLFDPPAHDRLTFVDEIRWTDLDFLRDGPSDTLRLRVKGTTDEVVLQDFLDTVPIFGFLNLIEDIVFGDGTAWSGLKLAQHFIDVARTPGDDTIYGYDALSDALDGGAGDDRLIGFAGNDAYRVAAGEGNDTILDSAGDDRVVFEGLASGDVTFSRTALDLVVTVRATGQRFVLENQYVRDGQQAFAVEALVFSDRTVSFTDVNPEDIDLVGTAGADAIAGSDFAETLDGRAGNDTLAGGDGGDTYLFDAGYGEDVIVDRRARAGWTDRRGVRVPVDDVVQFGGGITRDAVVFTKDGQDLLTSLKGRPDTLRIRAQFRDAEDGVELFRFFDGTTLRISDVEDLLQIAGGNRGDNLIEGLADQETVLDGRQGDDTLVGGDRADTYAFSAGYGFDRILERPDRAGIVDRVVFGASVRQEDLRVTRSGDDLVLDLGSGLDVLTIVDGLSTRRVERFEFADGRVLSIEAIVDRMLTGTAGDDHLIGFDTRDDT</sequence>
<reference evidence="4 5" key="1">
    <citation type="submission" date="2015-01" db="EMBL/GenBank/DDBJ databases">
        <title>Genome sequencing of Methylobacterium platani JCM14648 type strain.</title>
        <authorList>
            <person name="Chaudhry V."/>
            <person name="Patil P.B."/>
        </authorList>
    </citation>
    <scope>NUCLEOTIDE SEQUENCE [LARGE SCALE GENOMIC DNA]</scope>
    <source>
        <strain evidence="4 5">JCM 14648</strain>
    </source>
</reference>
<evidence type="ECO:0000313" key="4">
    <source>
        <dbReference type="EMBL" id="KMO10197.1"/>
    </source>
</evidence>
<dbReference type="PRINTS" id="PR00313">
    <property type="entry name" value="CABNDNGRPT"/>
</dbReference>
<dbReference type="InterPro" id="IPR011049">
    <property type="entry name" value="Serralysin-like_metalloprot_C"/>
</dbReference>
<dbReference type="InterPro" id="IPR018511">
    <property type="entry name" value="Hemolysin-typ_Ca-bd_CS"/>
</dbReference>
<evidence type="ECO:0000313" key="5">
    <source>
        <dbReference type="Proteomes" id="UP000035947"/>
    </source>
</evidence>